<sequence length="152" mass="16907">MEGVTDSISGPKESDVKLEVEENVEICPKSEEKLCQIEEHEHDITEVEPLAGIPASDNVHSQLHDPLLVPSYVDGKIFDLPKGWIVERRPQTSLKYFGKLEKYFSDVRGLRSTIHPSTGIQAIASATGRDKSVIAVITLITGQYFRYPTLSV</sequence>
<name>A0ABR2EPE1_9ROSI</name>
<evidence type="ECO:0000313" key="1">
    <source>
        <dbReference type="EMBL" id="KAK8563720.1"/>
    </source>
</evidence>
<proteinExistence type="predicted"/>
<reference evidence="1 2" key="1">
    <citation type="journal article" date="2024" name="G3 (Bethesda)">
        <title>Genome assembly of Hibiscus sabdariffa L. provides insights into metabolisms of medicinal natural products.</title>
        <authorList>
            <person name="Kim T."/>
        </authorList>
    </citation>
    <scope>NUCLEOTIDE SEQUENCE [LARGE SCALE GENOMIC DNA]</scope>
    <source>
        <strain evidence="1">TK-2024</strain>
        <tissue evidence="1">Old leaves</tissue>
    </source>
</reference>
<accession>A0ABR2EPE1</accession>
<keyword evidence="2" id="KW-1185">Reference proteome</keyword>
<gene>
    <name evidence="1" type="ORF">V6N12_035861</name>
</gene>
<comment type="caution">
    <text evidence="1">The sequence shown here is derived from an EMBL/GenBank/DDBJ whole genome shotgun (WGS) entry which is preliminary data.</text>
</comment>
<dbReference type="Proteomes" id="UP001472677">
    <property type="component" value="Unassembled WGS sequence"/>
</dbReference>
<dbReference type="EMBL" id="JBBPBM010000011">
    <property type="protein sequence ID" value="KAK8563720.1"/>
    <property type="molecule type" value="Genomic_DNA"/>
</dbReference>
<evidence type="ECO:0000313" key="2">
    <source>
        <dbReference type="Proteomes" id="UP001472677"/>
    </source>
</evidence>
<protein>
    <submittedName>
        <fullName evidence="1">Uncharacterized protein</fullName>
    </submittedName>
</protein>
<organism evidence="1 2">
    <name type="scientific">Hibiscus sabdariffa</name>
    <name type="common">roselle</name>
    <dbReference type="NCBI Taxonomy" id="183260"/>
    <lineage>
        <taxon>Eukaryota</taxon>
        <taxon>Viridiplantae</taxon>
        <taxon>Streptophyta</taxon>
        <taxon>Embryophyta</taxon>
        <taxon>Tracheophyta</taxon>
        <taxon>Spermatophyta</taxon>
        <taxon>Magnoliopsida</taxon>
        <taxon>eudicotyledons</taxon>
        <taxon>Gunneridae</taxon>
        <taxon>Pentapetalae</taxon>
        <taxon>rosids</taxon>
        <taxon>malvids</taxon>
        <taxon>Malvales</taxon>
        <taxon>Malvaceae</taxon>
        <taxon>Malvoideae</taxon>
        <taxon>Hibiscus</taxon>
    </lineage>
</organism>